<dbReference type="Proteomes" id="UP000214975">
    <property type="component" value="Chromosome"/>
</dbReference>
<organism evidence="1 2">
    <name type="scientific">Thermoanaerobacterium thermosaccharolyticum</name>
    <name type="common">Clostridium thermosaccharolyticum</name>
    <dbReference type="NCBI Taxonomy" id="1517"/>
    <lineage>
        <taxon>Bacteria</taxon>
        <taxon>Bacillati</taxon>
        <taxon>Bacillota</taxon>
        <taxon>Clostridia</taxon>
        <taxon>Thermoanaerobacterales</taxon>
        <taxon>Thermoanaerobacteraceae</taxon>
        <taxon>Thermoanaerobacterium</taxon>
    </lineage>
</organism>
<reference evidence="1 2" key="1">
    <citation type="submission" date="2016-08" db="EMBL/GenBank/DDBJ databases">
        <title>A novel genetic cassette of butanologenic Thermoanaerobacterium thermosaccharolyticum that directly convert cellulose to butanol.</title>
        <authorList>
            <person name="Li T."/>
            <person name="He J."/>
        </authorList>
    </citation>
    <scope>NUCLEOTIDE SEQUENCE [LARGE SCALE GENOMIC DNA]</scope>
    <source>
        <strain evidence="1 2">TG57</strain>
    </source>
</reference>
<sequence>MYNFVEIGIDDTNFKIMAEKACRGDVLQGFKHLTPKDVEKIFRMCL</sequence>
<gene>
    <name evidence="1" type="primary">bdh</name>
    <name evidence="1" type="ORF">Thert_02648</name>
</gene>
<evidence type="ECO:0000313" key="1">
    <source>
        <dbReference type="EMBL" id="AST58497.1"/>
    </source>
</evidence>
<name>A0A223I1G0_THETR</name>
<dbReference type="AlphaFoldDB" id="A0A223I1G0"/>
<dbReference type="EMBL" id="CP016893">
    <property type="protein sequence ID" value="AST58497.1"/>
    <property type="molecule type" value="Genomic_DNA"/>
</dbReference>
<accession>A0A223I1G0</accession>
<dbReference type="GeneID" id="93865599"/>
<protein>
    <submittedName>
        <fullName evidence="1">NADH-dependent butanol dehydrogenase</fullName>
    </submittedName>
</protein>
<proteinExistence type="predicted"/>
<evidence type="ECO:0000313" key="2">
    <source>
        <dbReference type="Proteomes" id="UP000214975"/>
    </source>
</evidence>
<dbReference type="RefSeq" id="WP_196793660.1">
    <property type="nucleotide sequence ID" value="NZ_CP016893.1"/>
</dbReference>